<gene>
    <name evidence="1" type="ORF">DIATSA_LOCUS7908</name>
</gene>
<protein>
    <submittedName>
        <fullName evidence="1">Uncharacterized protein</fullName>
    </submittedName>
</protein>
<dbReference type="EMBL" id="OU893352">
    <property type="protein sequence ID" value="CAG9790239.1"/>
    <property type="molecule type" value="Genomic_DNA"/>
</dbReference>
<keyword evidence="2" id="KW-1185">Reference proteome</keyword>
<accession>A0A9N9WDE1</accession>
<sequence>MEEKIEETKNETKEKIDTIDWEIHEEEIVKGLVKEIKEGLLSDRGEQKMHQPCKEETTYANMTKKYLPETVHSIILTSEDKNDTAEDLIQKANKILDPKTGNIKIDKIRKIKDQKIIIGCKQENEINKIKEKLEEGKGITIEKIENKNPLIVIKDVQYKLQDEELTQLIINQNKEYFKKEEDKEMRIKFKKIAINQERCHAVIQVKPEVWGAMTRAGRVSKTNRRSSSVRNAWALVMARNFARKVRADAATVGNRISGQTARKEKQADHHGAATPRTLEWKVKSIMPLARSVGYERSGSTWPALPRLMPKTKIHKTENIYIQAQIKNKTKHTTTQNKHNKKQRYKNEIHAYRHNEYTNMGMEQIKHKNTNTLK</sequence>
<reference evidence="1" key="2">
    <citation type="submission" date="2022-10" db="EMBL/GenBank/DDBJ databases">
        <authorList>
            <consortium name="ENA_rothamsted_submissions"/>
            <consortium name="culmorum"/>
            <person name="King R."/>
        </authorList>
    </citation>
    <scope>NUCLEOTIDE SEQUENCE</scope>
</reference>
<reference evidence="1" key="1">
    <citation type="submission" date="2021-12" db="EMBL/GenBank/DDBJ databases">
        <authorList>
            <person name="King R."/>
        </authorList>
    </citation>
    <scope>NUCLEOTIDE SEQUENCE</scope>
</reference>
<dbReference type="OrthoDB" id="10022108at2759"/>
<evidence type="ECO:0000313" key="1">
    <source>
        <dbReference type="EMBL" id="CAG9790239.1"/>
    </source>
</evidence>
<dbReference type="AlphaFoldDB" id="A0A9N9WDE1"/>
<dbReference type="Proteomes" id="UP001153714">
    <property type="component" value="Chromosome 21"/>
</dbReference>
<evidence type="ECO:0000313" key="2">
    <source>
        <dbReference type="Proteomes" id="UP001153714"/>
    </source>
</evidence>
<name>A0A9N9WDE1_9NEOP</name>
<proteinExistence type="predicted"/>
<organism evidence="1 2">
    <name type="scientific">Diatraea saccharalis</name>
    <name type="common">sugarcane borer</name>
    <dbReference type="NCBI Taxonomy" id="40085"/>
    <lineage>
        <taxon>Eukaryota</taxon>
        <taxon>Metazoa</taxon>
        <taxon>Ecdysozoa</taxon>
        <taxon>Arthropoda</taxon>
        <taxon>Hexapoda</taxon>
        <taxon>Insecta</taxon>
        <taxon>Pterygota</taxon>
        <taxon>Neoptera</taxon>
        <taxon>Endopterygota</taxon>
        <taxon>Lepidoptera</taxon>
        <taxon>Glossata</taxon>
        <taxon>Ditrysia</taxon>
        <taxon>Pyraloidea</taxon>
        <taxon>Crambidae</taxon>
        <taxon>Crambinae</taxon>
        <taxon>Diatraea</taxon>
    </lineage>
</organism>